<dbReference type="EMBL" id="JACHXW010000012">
    <property type="protein sequence ID" value="MBB3153846.1"/>
    <property type="molecule type" value="Genomic_DNA"/>
</dbReference>
<dbReference type="RefSeq" id="WP_183566198.1">
    <property type="nucleotide sequence ID" value="NZ_CBCSLB010000012.1"/>
</dbReference>
<dbReference type="GO" id="GO:0016491">
    <property type="term" value="F:oxidoreductase activity"/>
    <property type="evidence" value="ECO:0007669"/>
    <property type="project" value="InterPro"/>
</dbReference>
<dbReference type="AlphaFoldDB" id="A0A7W5C9X4"/>
<dbReference type="InterPro" id="IPR029479">
    <property type="entry name" value="Nitroreductase"/>
</dbReference>
<proteinExistence type="predicted"/>
<evidence type="ECO:0000259" key="1">
    <source>
        <dbReference type="Pfam" id="PF00881"/>
    </source>
</evidence>
<protein>
    <submittedName>
        <fullName evidence="2">Nitroreductase</fullName>
    </submittedName>
</protein>
<dbReference type="PANTHER" id="PTHR43821:SF1">
    <property type="entry name" value="NAD(P)H NITROREDUCTASE YDJA-RELATED"/>
    <property type="match status" value="1"/>
</dbReference>
<accession>A0A7W5C9X4</accession>
<evidence type="ECO:0000313" key="3">
    <source>
        <dbReference type="Proteomes" id="UP000518605"/>
    </source>
</evidence>
<keyword evidence="3" id="KW-1185">Reference proteome</keyword>
<organism evidence="2 3">
    <name type="scientific">Paenibacillus endophyticus</name>
    <dbReference type="NCBI Taxonomy" id="1294268"/>
    <lineage>
        <taxon>Bacteria</taxon>
        <taxon>Bacillati</taxon>
        <taxon>Bacillota</taxon>
        <taxon>Bacilli</taxon>
        <taxon>Bacillales</taxon>
        <taxon>Paenibacillaceae</taxon>
        <taxon>Paenibacillus</taxon>
    </lineage>
</organism>
<evidence type="ECO:0000313" key="2">
    <source>
        <dbReference type="EMBL" id="MBB3153846.1"/>
    </source>
</evidence>
<dbReference type="PANTHER" id="PTHR43821">
    <property type="entry name" value="NAD(P)H NITROREDUCTASE YDJA-RELATED"/>
    <property type="match status" value="1"/>
</dbReference>
<dbReference type="InterPro" id="IPR000415">
    <property type="entry name" value="Nitroreductase-like"/>
</dbReference>
<name>A0A7W5C9X4_9BACL</name>
<dbReference type="Proteomes" id="UP000518605">
    <property type="component" value="Unassembled WGS sequence"/>
</dbReference>
<feature type="domain" description="Nitroreductase" evidence="1">
    <location>
        <begin position="8"/>
        <end position="166"/>
    </location>
</feature>
<dbReference type="Pfam" id="PF00881">
    <property type="entry name" value="Nitroreductase"/>
    <property type="match status" value="1"/>
</dbReference>
<sequence>MNLAKTIIERRTIRKFKSEPVPFEVMNSLLKQASSLWKSEAPQHWRCIYYDSMESRLRLAESMFAKVIDSQLGKFIPSKLTGFLTKSVLNTPVHLVFIAASAENQRQRDNNYAAVCSIMQNLQLVGWENGLGMLWYTDPLLNNPSFFNEIGLKAGEKFAGILNIGYFDRSPKARKRTPAEINWTEFTTDTKPHLTNEDRYVSSQDILETLNIAVWAPNDGLREPWRFIYVTGEEAVAKLVPSHGNTSQSLLIVLAKKEADPHKQAEDYAAACCLIQNFQLLANSKVWYVRRTIPEWIYERRLPIPLKIDLQERIVAVLEVGTVEQISYTSSTPSTLNVIRL</sequence>
<comment type="caution">
    <text evidence="2">The sequence shown here is derived from an EMBL/GenBank/DDBJ whole genome shotgun (WGS) entry which is preliminary data.</text>
</comment>
<gene>
    <name evidence="2" type="ORF">FHS16_003921</name>
</gene>
<dbReference type="Gene3D" id="3.40.109.10">
    <property type="entry name" value="NADH Oxidase"/>
    <property type="match status" value="2"/>
</dbReference>
<reference evidence="2 3" key="1">
    <citation type="submission" date="2020-08" db="EMBL/GenBank/DDBJ databases">
        <title>Genomic Encyclopedia of Type Strains, Phase III (KMG-III): the genomes of soil and plant-associated and newly described type strains.</title>
        <authorList>
            <person name="Whitman W."/>
        </authorList>
    </citation>
    <scope>NUCLEOTIDE SEQUENCE [LARGE SCALE GENOMIC DNA]</scope>
    <source>
        <strain evidence="2 3">CECT 8234</strain>
    </source>
</reference>
<dbReference type="InterPro" id="IPR052530">
    <property type="entry name" value="NAD(P)H_nitroreductase"/>
</dbReference>
<dbReference type="SUPFAM" id="SSF55469">
    <property type="entry name" value="FMN-dependent nitroreductase-like"/>
    <property type="match status" value="2"/>
</dbReference>